<protein>
    <submittedName>
        <fullName evidence="1">Uncharacterized protein</fullName>
    </submittedName>
</protein>
<organism evidence="1 3">
    <name type="scientific">Meloidogyne enterolobii</name>
    <name type="common">Root-knot nematode worm</name>
    <name type="synonym">Meloidogyne mayaguensis</name>
    <dbReference type="NCBI Taxonomy" id="390850"/>
    <lineage>
        <taxon>Eukaryota</taxon>
        <taxon>Metazoa</taxon>
        <taxon>Ecdysozoa</taxon>
        <taxon>Nematoda</taxon>
        <taxon>Chromadorea</taxon>
        <taxon>Rhabditida</taxon>
        <taxon>Tylenchina</taxon>
        <taxon>Tylenchomorpha</taxon>
        <taxon>Tylenchoidea</taxon>
        <taxon>Meloidogynidae</taxon>
        <taxon>Meloidogyninae</taxon>
        <taxon>Meloidogyne</taxon>
    </lineage>
</organism>
<evidence type="ECO:0000313" key="1">
    <source>
        <dbReference type="EMBL" id="CAD2184737.1"/>
    </source>
</evidence>
<comment type="caution">
    <text evidence="1">The sequence shown here is derived from an EMBL/GenBank/DDBJ whole genome shotgun (WGS) entry which is preliminary data.</text>
</comment>
<evidence type="ECO:0000313" key="3">
    <source>
        <dbReference type="Proteomes" id="UP000580250"/>
    </source>
</evidence>
<dbReference type="AlphaFoldDB" id="A0A6V7WCK3"/>
<gene>
    <name evidence="1" type="ORF">MENT_LOCUS37108</name>
    <name evidence="2" type="ORF">MENT_LOCUS43549</name>
</gene>
<name>A0A6V7WCK3_MELEN</name>
<sequence>MKHFLTIYFKSILINCKKETKINDHLLLKSLFELNQGLKCKYGENCNKTFP</sequence>
<evidence type="ECO:0000313" key="2">
    <source>
        <dbReference type="EMBL" id="CAD2190735.1"/>
    </source>
</evidence>
<dbReference type="EMBL" id="CAJEWN010000514">
    <property type="protein sequence ID" value="CAD2184737.1"/>
    <property type="molecule type" value="Genomic_DNA"/>
</dbReference>
<proteinExistence type="predicted"/>
<accession>A0A6V7WCK3</accession>
<dbReference type="EMBL" id="CAJEWN010000830">
    <property type="protein sequence ID" value="CAD2190735.1"/>
    <property type="molecule type" value="Genomic_DNA"/>
</dbReference>
<dbReference type="Proteomes" id="UP000580250">
    <property type="component" value="Unassembled WGS sequence"/>
</dbReference>
<reference evidence="1 3" key="1">
    <citation type="submission" date="2020-08" db="EMBL/GenBank/DDBJ databases">
        <authorList>
            <person name="Koutsovoulos G."/>
            <person name="Danchin GJ E."/>
        </authorList>
    </citation>
    <scope>NUCLEOTIDE SEQUENCE [LARGE SCALE GENOMIC DNA]</scope>
</reference>